<feature type="domain" description="O-acyltransferase WSD1-like N-terminal" evidence="11">
    <location>
        <begin position="36"/>
        <end position="168"/>
    </location>
</feature>
<keyword evidence="9" id="KW-0012">Acyltransferase</keyword>
<dbReference type="InterPro" id="IPR045034">
    <property type="entry name" value="O-acyltransferase_WSD1-like"/>
</dbReference>
<dbReference type="AlphaFoldDB" id="A0AAU2AES7"/>
<dbReference type="GO" id="GO:0019432">
    <property type="term" value="P:triglyceride biosynthetic process"/>
    <property type="evidence" value="ECO:0007669"/>
    <property type="project" value="TreeGrafter"/>
</dbReference>
<proteinExistence type="inferred from homology"/>
<gene>
    <name evidence="12" type="ORF">OHA22_45245</name>
</gene>
<name>A0AAU2AES7_9ACTN</name>
<keyword evidence="8" id="KW-0443">Lipid metabolism</keyword>
<evidence type="ECO:0000256" key="3">
    <source>
        <dbReference type="ARBA" id="ARBA00009587"/>
    </source>
</evidence>
<dbReference type="Gene3D" id="3.30.559.10">
    <property type="entry name" value="Chloramphenicol acetyltransferase-like domain"/>
    <property type="match status" value="1"/>
</dbReference>
<dbReference type="EMBL" id="CP108222">
    <property type="protein sequence ID" value="WTT22245.1"/>
    <property type="molecule type" value="Genomic_DNA"/>
</dbReference>
<dbReference type="InterPro" id="IPR023213">
    <property type="entry name" value="CAT-like_dom_sf"/>
</dbReference>
<comment type="catalytic activity">
    <reaction evidence="10">
        <text>an acyl-CoA + a 1,2-diacyl-sn-glycerol = a triacyl-sn-glycerol + CoA</text>
        <dbReference type="Rhea" id="RHEA:10868"/>
        <dbReference type="ChEBI" id="CHEBI:17815"/>
        <dbReference type="ChEBI" id="CHEBI:57287"/>
        <dbReference type="ChEBI" id="CHEBI:58342"/>
        <dbReference type="ChEBI" id="CHEBI:64615"/>
        <dbReference type="EC" id="2.3.1.20"/>
    </reaction>
</comment>
<comment type="pathway">
    <text evidence="2">Lipid metabolism.</text>
</comment>
<evidence type="ECO:0000256" key="6">
    <source>
        <dbReference type="ARBA" id="ARBA00022679"/>
    </source>
</evidence>
<dbReference type="GO" id="GO:0071731">
    <property type="term" value="P:response to nitric oxide"/>
    <property type="evidence" value="ECO:0007669"/>
    <property type="project" value="TreeGrafter"/>
</dbReference>
<evidence type="ECO:0000256" key="9">
    <source>
        <dbReference type="ARBA" id="ARBA00023315"/>
    </source>
</evidence>
<reference evidence="12" key="1">
    <citation type="submission" date="2022-10" db="EMBL/GenBank/DDBJ databases">
        <title>The complete genomes of actinobacterial strains from the NBC collection.</title>
        <authorList>
            <person name="Joergensen T.S."/>
            <person name="Alvarez Arevalo M."/>
            <person name="Sterndorff E.B."/>
            <person name="Faurdal D."/>
            <person name="Vuksanovic O."/>
            <person name="Mourched A.-S."/>
            <person name="Charusanti P."/>
            <person name="Shaw S."/>
            <person name="Blin K."/>
            <person name="Weber T."/>
        </authorList>
    </citation>
    <scope>NUCLEOTIDE SEQUENCE</scope>
    <source>
        <strain evidence="12">NBC_00093</strain>
    </source>
</reference>
<protein>
    <recommendedName>
        <fullName evidence="4">diacylglycerol O-acyltransferase</fullName>
        <ecNumber evidence="4">2.3.1.20</ecNumber>
    </recommendedName>
</protein>
<evidence type="ECO:0000256" key="8">
    <source>
        <dbReference type="ARBA" id="ARBA00023098"/>
    </source>
</evidence>
<dbReference type="GO" id="GO:0051701">
    <property type="term" value="P:biological process involved in interaction with host"/>
    <property type="evidence" value="ECO:0007669"/>
    <property type="project" value="TreeGrafter"/>
</dbReference>
<dbReference type="SUPFAM" id="SSF52777">
    <property type="entry name" value="CoA-dependent acyltransferases"/>
    <property type="match status" value="1"/>
</dbReference>
<evidence type="ECO:0000256" key="7">
    <source>
        <dbReference type="ARBA" id="ARBA00022798"/>
    </source>
</evidence>
<dbReference type="GO" id="GO:0005886">
    <property type="term" value="C:plasma membrane"/>
    <property type="evidence" value="ECO:0007669"/>
    <property type="project" value="TreeGrafter"/>
</dbReference>
<comment type="pathway">
    <text evidence="1">Glycerolipid metabolism; triacylglycerol biosynthesis.</text>
</comment>
<dbReference type="PANTHER" id="PTHR31650:SF1">
    <property type="entry name" value="WAX ESTER SYNTHASE_DIACYLGLYCEROL ACYLTRANSFERASE 4-RELATED"/>
    <property type="match status" value="1"/>
</dbReference>
<accession>A0AAU2AES7</accession>
<evidence type="ECO:0000256" key="2">
    <source>
        <dbReference type="ARBA" id="ARBA00005189"/>
    </source>
</evidence>
<evidence type="ECO:0000313" key="12">
    <source>
        <dbReference type="EMBL" id="WTT22245.1"/>
    </source>
</evidence>
<keyword evidence="5" id="KW-0444">Lipid biosynthesis</keyword>
<organism evidence="12">
    <name type="scientific">Streptomyces sp. NBC_00093</name>
    <dbReference type="NCBI Taxonomy" id="2975649"/>
    <lineage>
        <taxon>Bacteria</taxon>
        <taxon>Bacillati</taxon>
        <taxon>Actinomycetota</taxon>
        <taxon>Actinomycetes</taxon>
        <taxon>Kitasatosporales</taxon>
        <taxon>Streptomycetaceae</taxon>
        <taxon>Streptomyces</taxon>
    </lineage>
</organism>
<evidence type="ECO:0000256" key="5">
    <source>
        <dbReference type="ARBA" id="ARBA00022516"/>
    </source>
</evidence>
<dbReference type="PANTHER" id="PTHR31650">
    <property type="entry name" value="O-ACYLTRANSFERASE (WSD1-LIKE) FAMILY PROTEIN"/>
    <property type="match status" value="1"/>
</dbReference>
<keyword evidence="7" id="KW-0319">Glycerol metabolism</keyword>
<dbReference type="GO" id="GO:0004144">
    <property type="term" value="F:diacylglycerol O-acyltransferase activity"/>
    <property type="evidence" value="ECO:0007669"/>
    <property type="project" value="UniProtKB-EC"/>
</dbReference>
<evidence type="ECO:0000256" key="4">
    <source>
        <dbReference type="ARBA" id="ARBA00013244"/>
    </source>
</evidence>
<evidence type="ECO:0000259" key="11">
    <source>
        <dbReference type="Pfam" id="PF03007"/>
    </source>
</evidence>
<evidence type="ECO:0000256" key="1">
    <source>
        <dbReference type="ARBA" id="ARBA00004771"/>
    </source>
</evidence>
<dbReference type="GO" id="GO:0001666">
    <property type="term" value="P:response to hypoxia"/>
    <property type="evidence" value="ECO:0007669"/>
    <property type="project" value="TreeGrafter"/>
</dbReference>
<evidence type="ECO:0000256" key="10">
    <source>
        <dbReference type="ARBA" id="ARBA00048109"/>
    </source>
</evidence>
<sequence length="431" mass="46932">MPALTPVLAPPAPNPVDLLFHAAGQHATHPEADPRVGAVLHFTGNPPDLAQLRGRVSRRLDRLPCLSHVLRADDGPPRWAPVRPDLEQHVDAHRSRAGTDGVDDAVRELLRQPLPVGAPAWRLVVLAGHAAHEYCLVYLTHHSVQDAGNIVSVLETLFGPDQDGTPTSSTVPRFEGAGLPGPRQVISTVAHTWRGTRPHGLWSSPAQPLSGRRHTLWQDMPNRLLRETARAYGATRNDVHLAALTHAISQWAAEHRPEACRDPLPMMVPVNLRTHDETALSGNRFFLARLDLPGGSMPAPVRLRRTLAPTAPLKDPAYRQSLYRLTRHTPRTLLDQVIARSAQPDSLTAVGSIFTVRKPLRYHGDPVHRFAPIICCPNGFPLAVGLFLYGETSTASFRIDSALTGAEAIPRLWRQAVDDMAASVGAAVGGE</sequence>
<dbReference type="Gene3D" id="3.30.559.30">
    <property type="entry name" value="Nonribosomal peptide synthetase, condensation domain"/>
    <property type="match status" value="1"/>
</dbReference>
<dbReference type="EC" id="2.3.1.20" evidence="4"/>
<dbReference type="Pfam" id="PF03007">
    <property type="entry name" value="WS_DGAT_cat"/>
    <property type="match status" value="1"/>
</dbReference>
<dbReference type="InterPro" id="IPR004255">
    <property type="entry name" value="O-acyltransferase_WSD1_N"/>
</dbReference>
<dbReference type="GO" id="GO:0006071">
    <property type="term" value="P:glycerol metabolic process"/>
    <property type="evidence" value="ECO:0007669"/>
    <property type="project" value="UniProtKB-KW"/>
</dbReference>
<keyword evidence="6" id="KW-0808">Transferase</keyword>
<comment type="similarity">
    <text evidence="3">Belongs to the long-chain O-acyltransferase family.</text>
</comment>